<dbReference type="Pfam" id="PF00069">
    <property type="entry name" value="Pkinase"/>
    <property type="match status" value="1"/>
</dbReference>
<sequence>MTSTPEKKRIEEDEDEDASQSDAWDKTAAELSIGWDSAEESGVTLSDSTREELPWQRQKQEARDEEETEAVGSSPDGRFLKFNIEIGRGSFKTVYKGLDTEKTVEVAWCELQTHRLSKAERQRFSEEVEMLKVLQHPNIVRFYDSWKSAKCIILVTELMTSGTLKTYVRRFRPMKLKLLQRWSLQILKGLHFLHSRSPPILHRDLKCDNVFINGPTASVKIGDLGLSTLKKASFAKSVIGTPEFMAPEMYEEKYDEAVDIYAFGMCMLEMATSEYPYSECQNAAQIYRKVTNGIKPDNFSKVQNQELKEIIEGCIRTNSSERFTVQDLLGHRFFQEKTGYYVELAEEDDGTKAALKLWLRVEDKKKLLGKYKDNNAIEFLFELYKDVPEEVAQEMVILGFVCKADYKVIAKVIRNRVTAIKQQRDKKRRLLEEVTALESPYIPSVMHCTNTQAPPTAPSPAGMLLASSSPADSGISVLSNKTEEDGDEDQDKTTRHASHSSAASDCETGVFFNTPPAAPETLPPSLSSAPNPGTPPPLRRTPSKAPPFPMLRFPKSIAVSQSSEKHPTDSSCGFSSPVDSYSSDITSSLSDGNDGQSDWSKQEAAKREATKQFRRRARARLRIVGVSDKVDRVVECQLQTHNNKMVTFKFDLDGDNPEDIASVMLLRDFILPSEREGFILRMYEIIKRAELMMHQQHPAGANRLPNLTASALPESQLNEAIKGLSRTLSSSSLPDIDNNDPSPLKAVDFRIDTEATPLVRPLRSQSFQTPSVPSHRLPAGRGDGYLLICFISCAILRSMQCRVDLLTSSYQHPQFSLHYPHPDSNSTPQPHLPHAAQYQLQTHPYSTYTASFPTMPPISRLSRVQSNPSLFTPTSSPSAPNPHQWPSPDQPYFSLANVISVAMSVAQSLLPQSGAPNQGLYPHTPPLSPPFTNPQTPLSSSGSPSLSSTALTVKLTYPHPLTVQVSPPVSPSGRMSPSLTVKEPGFTVGRFQVSPSSGDPSVSHQGSSTQDNTTATTQSATPSNKNQPEHTGSSTETSQSESSNPTVTISPPGNYDGLSGQEQRTTGSRRLSVSLWEGSGSSQSRSRSATYSSDESEGEEIWEELMELRHRHLGQVQSLQVSQKREIEELYRQKGKAPPPSIIPPAAMLKHRHRRLSKPANYTLPRRNSLQRRDIPPPSGIMRKNSVSGSSSGSQDRVLKGVTFAPGHSCM</sequence>
<dbReference type="SMART" id="SM00220">
    <property type="entry name" value="S_TKc"/>
    <property type="match status" value="1"/>
</dbReference>
<organism evidence="15 16">
    <name type="scientific">Poecilia formosa</name>
    <name type="common">Amazon molly</name>
    <name type="synonym">Limia formosa</name>
    <dbReference type="NCBI Taxonomy" id="48698"/>
    <lineage>
        <taxon>Eukaryota</taxon>
        <taxon>Metazoa</taxon>
        <taxon>Chordata</taxon>
        <taxon>Craniata</taxon>
        <taxon>Vertebrata</taxon>
        <taxon>Euteleostomi</taxon>
        <taxon>Actinopterygii</taxon>
        <taxon>Neopterygii</taxon>
        <taxon>Teleostei</taxon>
        <taxon>Neoteleostei</taxon>
        <taxon>Acanthomorphata</taxon>
        <taxon>Ovalentaria</taxon>
        <taxon>Atherinomorphae</taxon>
        <taxon>Cyprinodontiformes</taxon>
        <taxon>Poeciliidae</taxon>
        <taxon>Poeciliinae</taxon>
        <taxon>Poecilia</taxon>
    </lineage>
</organism>
<dbReference type="eggNOG" id="KOG0584">
    <property type="taxonomic scope" value="Eukaryota"/>
</dbReference>
<evidence type="ECO:0000256" key="2">
    <source>
        <dbReference type="ARBA" id="ARBA00004496"/>
    </source>
</evidence>
<evidence type="ECO:0000313" key="16">
    <source>
        <dbReference type="Proteomes" id="UP000028760"/>
    </source>
</evidence>
<name>A0A087XVA7_POEFO</name>
<feature type="compositionally biased region" description="Low complexity" evidence="13">
    <location>
        <begin position="1029"/>
        <end position="1043"/>
    </location>
</feature>
<dbReference type="Proteomes" id="UP000028760">
    <property type="component" value="Unassembled WGS sequence"/>
</dbReference>
<keyword evidence="16" id="KW-1185">Reference proteome</keyword>
<dbReference type="GO" id="GO:0005737">
    <property type="term" value="C:cytoplasm"/>
    <property type="evidence" value="ECO:0007669"/>
    <property type="project" value="UniProtKB-SubCell"/>
</dbReference>
<keyword evidence="4" id="KW-0963">Cytoplasm</keyword>
<dbReference type="Pfam" id="PF24889">
    <property type="entry name" value="CCTL2_WNK"/>
    <property type="match status" value="1"/>
</dbReference>
<evidence type="ECO:0000256" key="12">
    <source>
        <dbReference type="ARBA" id="ARBA00048679"/>
    </source>
</evidence>
<proteinExistence type="predicted"/>
<evidence type="ECO:0000256" key="9">
    <source>
        <dbReference type="ARBA" id="ARBA00022777"/>
    </source>
</evidence>
<evidence type="ECO:0000256" key="1">
    <source>
        <dbReference type="ARBA" id="ARBA00001946"/>
    </source>
</evidence>
<dbReference type="Pfam" id="PF12202">
    <property type="entry name" value="OSR1_C"/>
    <property type="match status" value="1"/>
</dbReference>
<feature type="compositionally biased region" description="Pro residues" evidence="13">
    <location>
        <begin position="923"/>
        <end position="932"/>
    </location>
</feature>
<dbReference type="GO" id="GO:0004674">
    <property type="term" value="F:protein serine/threonine kinase activity"/>
    <property type="evidence" value="ECO:0007669"/>
    <property type="project" value="UniProtKB-KW"/>
</dbReference>
<feature type="region of interest" description="Disordered" evidence="13">
    <location>
        <begin position="914"/>
        <end position="947"/>
    </location>
</feature>
<dbReference type="CDD" id="cd14033">
    <property type="entry name" value="STKc_WNK4"/>
    <property type="match status" value="1"/>
</dbReference>
<evidence type="ECO:0000313" key="15">
    <source>
        <dbReference type="Ensembl" id="ENSPFOP00000009710.1"/>
    </source>
</evidence>
<dbReference type="SUPFAM" id="SSF56112">
    <property type="entry name" value="Protein kinase-like (PK-like)"/>
    <property type="match status" value="1"/>
</dbReference>
<keyword evidence="10" id="KW-0067">ATP-binding</keyword>
<evidence type="ECO:0000256" key="13">
    <source>
        <dbReference type="SAM" id="MobiDB-lite"/>
    </source>
</evidence>
<comment type="catalytic activity">
    <reaction evidence="12">
        <text>L-seryl-[protein] + ATP = O-phospho-L-seryl-[protein] + ADP + H(+)</text>
        <dbReference type="Rhea" id="RHEA:17989"/>
        <dbReference type="Rhea" id="RHEA-COMP:9863"/>
        <dbReference type="Rhea" id="RHEA-COMP:11604"/>
        <dbReference type="ChEBI" id="CHEBI:15378"/>
        <dbReference type="ChEBI" id="CHEBI:29999"/>
        <dbReference type="ChEBI" id="CHEBI:30616"/>
        <dbReference type="ChEBI" id="CHEBI:83421"/>
        <dbReference type="ChEBI" id="CHEBI:456216"/>
        <dbReference type="EC" id="2.7.11.1"/>
    </reaction>
</comment>
<feature type="region of interest" description="Disordered" evidence="13">
    <location>
        <begin position="1"/>
        <end position="76"/>
    </location>
</feature>
<dbReference type="FunFam" id="1.10.510.10:FF:000006">
    <property type="entry name" value="Serine/threonine-protein kinase WNK1 isoform 2"/>
    <property type="match status" value="1"/>
</dbReference>
<comment type="catalytic activity">
    <reaction evidence="11">
        <text>L-threonyl-[protein] + ATP = O-phospho-L-threonyl-[protein] + ADP + H(+)</text>
        <dbReference type="Rhea" id="RHEA:46608"/>
        <dbReference type="Rhea" id="RHEA-COMP:11060"/>
        <dbReference type="Rhea" id="RHEA-COMP:11605"/>
        <dbReference type="ChEBI" id="CHEBI:15378"/>
        <dbReference type="ChEBI" id="CHEBI:30013"/>
        <dbReference type="ChEBI" id="CHEBI:30616"/>
        <dbReference type="ChEBI" id="CHEBI:61977"/>
        <dbReference type="ChEBI" id="CHEBI:456216"/>
        <dbReference type="EC" id="2.7.11.1"/>
    </reaction>
</comment>
<feature type="domain" description="Protein kinase" evidence="14">
    <location>
        <begin position="80"/>
        <end position="334"/>
    </location>
</feature>
<feature type="compositionally biased region" description="Polar residues" evidence="13">
    <location>
        <begin position="993"/>
        <end position="1026"/>
    </location>
</feature>
<protein>
    <recommendedName>
        <fullName evidence="3">non-specific serine/threonine protein kinase</fullName>
        <ecNumber evidence="3">2.7.11.1</ecNumber>
    </recommendedName>
</protein>
<dbReference type="Gene3D" id="1.10.510.10">
    <property type="entry name" value="Transferase(Phosphotransferase) domain 1"/>
    <property type="match status" value="1"/>
</dbReference>
<dbReference type="OMA" id="LCEADYK"/>
<dbReference type="GO" id="GO:0005524">
    <property type="term" value="F:ATP binding"/>
    <property type="evidence" value="ECO:0007669"/>
    <property type="project" value="UniProtKB-KW"/>
</dbReference>
<dbReference type="Gene3D" id="3.10.20.90">
    <property type="entry name" value="Phosphatidylinositol 3-kinase Catalytic Subunit, Chain A, domain 1"/>
    <property type="match status" value="2"/>
</dbReference>
<dbReference type="InterPro" id="IPR056865">
    <property type="entry name" value="CCTL2_WNK"/>
</dbReference>
<keyword evidence="9" id="KW-0418">Kinase</keyword>
<feature type="compositionally biased region" description="Polar residues" evidence="13">
    <location>
        <begin position="466"/>
        <end position="480"/>
    </location>
</feature>
<evidence type="ECO:0000256" key="11">
    <source>
        <dbReference type="ARBA" id="ARBA00047899"/>
    </source>
</evidence>
<feature type="region of interest" description="Disordered" evidence="13">
    <location>
        <begin position="447"/>
        <end position="551"/>
    </location>
</feature>
<dbReference type="InterPro" id="IPR024678">
    <property type="entry name" value="Kinase_OSR1/WNK_CCT"/>
</dbReference>
<comment type="cofactor">
    <cofactor evidence="1">
        <name>Mg(2+)</name>
        <dbReference type="ChEBI" id="CHEBI:18420"/>
    </cofactor>
</comment>
<feature type="compositionally biased region" description="Polar residues" evidence="13">
    <location>
        <begin position="865"/>
        <end position="878"/>
    </location>
</feature>
<dbReference type="InterPro" id="IPR008271">
    <property type="entry name" value="Ser/Thr_kinase_AS"/>
</dbReference>
<accession>A0A087XVA7</accession>
<dbReference type="FunFam" id="3.10.20.90:FF:000007">
    <property type="entry name" value="Serine/threonine-protein kinase WNK1 isoform 1"/>
    <property type="match status" value="1"/>
</dbReference>
<dbReference type="PROSITE" id="PS50011">
    <property type="entry name" value="PROTEIN_KINASE_DOM"/>
    <property type="match status" value="1"/>
</dbReference>
<feature type="region of interest" description="Disordered" evidence="13">
    <location>
        <begin position="583"/>
        <end position="612"/>
    </location>
</feature>
<evidence type="ECO:0000256" key="5">
    <source>
        <dbReference type="ARBA" id="ARBA00022527"/>
    </source>
</evidence>
<dbReference type="GeneTree" id="ENSGT00940000159871"/>
<feature type="compositionally biased region" description="Basic and acidic residues" evidence="13">
    <location>
        <begin position="1"/>
        <end position="11"/>
    </location>
</feature>
<evidence type="ECO:0000259" key="14">
    <source>
        <dbReference type="PROSITE" id="PS50011"/>
    </source>
</evidence>
<comment type="subcellular location">
    <subcellularLocation>
        <location evidence="2">Cytoplasm</location>
    </subcellularLocation>
</comment>
<dbReference type="FunFam" id="3.30.200.20:FF:000494">
    <property type="entry name" value="serine/threonine-protein kinase WNK2 isoform X2"/>
    <property type="match status" value="1"/>
</dbReference>
<feature type="region of interest" description="Disordered" evidence="13">
    <location>
        <begin position="865"/>
        <end position="887"/>
    </location>
</feature>
<dbReference type="EC" id="2.7.11.1" evidence="3"/>
<evidence type="ECO:0000256" key="6">
    <source>
        <dbReference type="ARBA" id="ARBA00022553"/>
    </source>
</evidence>
<dbReference type="STRING" id="48698.ENSPFOP00000009710"/>
<feature type="compositionally biased region" description="Basic and acidic residues" evidence="13">
    <location>
        <begin position="600"/>
        <end position="611"/>
    </location>
</feature>
<evidence type="ECO:0000256" key="7">
    <source>
        <dbReference type="ARBA" id="ARBA00022679"/>
    </source>
</evidence>
<reference evidence="15" key="3">
    <citation type="submission" date="2025-09" db="UniProtKB">
        <authorList>
            <consortium name="Ensembl"/>
        </authorList>
    </citation>
    <scope>IDENTIFICATION</scope>
</reference>
<dbReference type="InterPro" id="IPR011009">
    <property type="entry name" value="Kinase-like_dom_sf"/>
</dbReference>
<feature type="region of interest" description="Disordered" evidence="13">
    <location>
        <begin position="961"/>
        <end position="1098"/>
    </location>
</feature>
<dbReference type="PANTHER" id="PTHR13902">
    <property type="entry name" value="SERINE/THREONINE-PROTEIN KINASE WNK WITH NO LYSINE -RELATED"/>
    <property type="match status" value="1"/>
</dbReference>
<keyword evidence="5" id="KW-0723">Serine/threonine-protein kinase</keyword>
<feature type="compositionally biased region" description="Polar residues" evidence="13">
    <location>
        <begin position="963"/>
        <end position="979"/>
    </location>
</feature>
<dbReference type="InterPro" id="IPR050588">
    <property type="entry name" value="WNK_Ser-Thr_kinase"/>
</dbReference>
<reference evidence="16" key="1">
    <citation type="submission" date="2013-10" db="EMBL/GenBank/DDBJ databases">
        <authorList>
            <person name="Schartl M."/>
            <person name="Warren W."/>
        </authorList>
    </citation>
    <scope>NUCLEOTIDE SEQUENCE [LARGE SCALE GENOMIC DNA]</scope>
    <source>
        <strain evidence="16">female</strain>
    </source>
</reference>
<evidence type="ECO:0000256" key="10">
    <source>
        <dbReference type="ARBA" id="ARBA00022840"/>
    </source>
</evidence>
<reference evidence="15" key="2">
    <citation type="submission" date="2025-08" db="UniProtKB">
        <authorList>
            <consortium name="Ensembl"/>
        </authorList>
    </citation>
    <scope>IDENTIFICATION</scope>
</reference>
<feature type="compositionally biased region" description="Low complexity" evidence="13">
    <location>
        <begin position="934"/>
        <end position="947"/>
    </location>
</feature>
<keyword evidence="8" id="KW-0547">Nucleotide-binding</keyword>
<feature type="compositionally biased region" description="Basic and acidic residues" evidence="13">
    <location>
        <begin position="48"/>
        <end position="62"/>
    </location>
</feature>
<evidence type="ECO:0000256" key="3">
    <source>
        <dbReference type="ARBA" id="ARBA00012513"/>
    </source>
</evidence>
<dbReference type="InterPro" id="IPR000719">
    <property type="entry name" value="Prot_kinase_dom"/>
</dbReference>
<keyword evidence="7" id="KW-0808">Transferase</keyword>
<feature type="compositionally biased region" description="Pro residues" evidence="13">
    <location>
        <begin position="532"/>
        <end position="549"/>
    </location>
</feature>
<feature type="compositionally biased region" description="Polar residues" evidence="13">
    <location>
        <begin position="1060"/>
        <end position="1071"/>
    </location>
</feature>
<dbReference type="PROSITE" id="PS00108">
    <property type="entry name" value="PROTEIN_KINASE_ST"/>
    <property type="match status" value="1"/>
</dbReference>
<evidence type="ECO:0000256" key="4">
    <source>
        <dbReference type="ARBA" id="ARBA00022490"/>
    </source>
</evidence>
<keyword evidence="6" id="KW-0597">Phosphoprotein</keyword>
<dbReference type="EMBL" id="AYCK01009155">
    <property type="status" value="NOT_ANNOTATED_CDS"/>
    <property type="molecule type" value="Genomic_DNA"/>
</dbReference>
<dbReference type="Gene3D" id="3.30.200.20">
    <property type="entry name" value="Phosphorylase Kinase, domain 1"/>
    <property type="match status" value="1"/>
</dbReference>
<feature type="compositionally biased region" description="Low complexity" evidence="13">
    <location>
        <begin position="1072"/>
        <end position="1093"/>
    </location>
</feature>
<dbReference type="Ensembl" id="ENSPFOT00000009723.1">
    <property type="protein sequence ID" value="ENSPFOP00000009710.1"/>
    <property type="gene ID" value="ENSPFOG00000009721.1"/>
</dbReference>
<evidence type="ECO:0000256" key="8">
    <source>
        <dbReference type="ARBA" id="ARBA00022741"/>
    </source>
</evidence>
<dbReference type="AlphaFoldDB" id="A0A087XVA7"/>
<feature type="region of interest" description="Disordered" evidence="13">
    <location>
        <begin position="1159"/>
        <end position="1211"/>
    </location>
</feature>